<dbReference type="Pfam" id="PF00107">
    <property type="entry name" value="ADH_zinc_N"/>
    <property type="match status" value="1"/>
</dbReference>
<dbReference type="InterPro" id="IPR020843">
    <property type="entry name" value="ER"/>
</dbReference>
<evidence type="ECO:0000313" key="3">
    <source>
        <dbReference type="Proteomes" id="UP000298061"/>
    </source>
</evidence>
<gene>
    <name evidence="2" type="ORF">EWM64_g5688</name>
</gene>
<dbReference type="CDD" id="cd08249">
    <property type="entry name" value="enoyl_reductase_like"/>
    <property type="match status" value="1"/>
</dbReference>
<feature type="domain" description="Enoyl reductase (ER)" evidence="1">
    <location>
        <begin position="18"/>
        <end position="335"/>
    </location>
</feature>
<comment type="caution">
    <text evidence="2">The sequence shown here is derived from an EMBL/GenBank/DDBJ whole genome shotgun (WGS) entry which is preliminary data.</text>
</comment>
<dbReference type="GO" id="GO:0016651">
    <property type="term" value="F:oxidoreductase activity, acting on NAD(P)H"/>
    <property type="evidence" value="ECO:0007669"/>
    <property type="project" value="InterPro"/>
</dbReference>
<dbReference type="AlphaFoldDB" id="A0A4Y9ZW94"/>
<keyword evidence="3" id="KW-1185">Reference proteome</keyword>
<dbReference type="EMBL" id="SFCI01000704">
    <property type="protein sequence ID" value="TFY78323.1"/>
    <property type="molecule type" value="Genomic_DNA"/>
</dbReference>
<reference evidence="2 3" key="1">
    <citation type="submission" date="2019-02" db="EMBL/GenBank/DDBJ databases">
        <title>Genome sequencing of the rare red list fungi Hericium alpestre (H. flagellum).</title>
        <authorList>
            <person name="Buettner E."/>
            <person name="Kellner H."/>
        </authorList>
    </citation>
    <scope>NUCLEOTIDE SEQUENCE [LARGE SCALE GENOMIC DNA]</scope>
    <source>
        <strain evidence="2 3">DSM 108284</strain>
    </source>
</reference>
<dbReference type="Proteomes" id="UP000298061">
    <property type="component" value="Unassembled WGS sequence"/>
</dbReference>
<evidence type="ECO:0000313" key="2">
    <source>
        <dbReference type="EMBL" id="TFY78323.1"/>
    </source>
</evidence>
<sequence>MSANLIIPETQKAAIVQKDKSVAIQSVPVAEPGPSEVLVQITVAAQNPTDWKSIDPWGAIKPGQSTGCDFAGRVVALGEGVTSVKIGERVAGWTLPGGGPNQKTTAFREYTVVPWHYLTKIPANTSDEEAATIPLAAATAALGLRDMRVEESAPASIGLYAIQLAHIQGYKVVTTASPKNHELVKSHGADAAVDYHASDVVEQIVRATGQGGVDHAYDAISEGNSTVLAIQALKQFGPRNVAVVLPVKDTDPTADVYMVLCSGLLGYPIDAFGMYLPRDERVYQFGLEFTKLVSEWLQEGRFRGNPHTLMPGGLNAIPGGLKFMKEGKVSGTKLVYKIAEPKA</sequence>
<dbReference type="SUPFAM" id="SSF50129">
    <property type="entry name" value="GroES-like"/>
    <property type="match status" value="1"/>
</dbReference>
<dbReference type="Gene3D" id="3.90.180.10">
    <property type="entry name" value="Medium-chain alcohol dehydrogenases, catalytic domain"/>
    <property type="match status" value="1"/>
</dbReference>
<dbReference type="OrthoDB" id="10257049at2759"/>
<dbReference type="STRING" id="135208.A0A4Y9ZW94"/>
<dbReference type="InterPro" id="IPR036291">
    <property type="entry name" value="NAD(P)-bd_dom_sf"/>
</dbReference>
<dbReference type="PANTHER" id="PTHR45348:SF2">
    <property type="entry name" value="ZINC-TYPE ALCOHOL DEHYDROGENASE-LIKE PROTEIN C2E1P3.01"/>
    <property type="match status" value="1"/>
</dbReference>
<dbReference type="InterPro" id="IPR013149">
    <property type="entry name" value="ADH-like_C"/>
</dbReference>
<dbReference type="InterPro" id="IPR011032">
    <property type="entry name" value="GroES-like_sf"/>
</dbReference>
<dbReference type="InterPro" id="IPR013154">
    <property type="entry name" value="ADH-like_N"/>
</dbReference>
<name>A0A4Y9ZW94_9AGAM</name>
<protein>
    <recommendedName>
        <fullName evidence="1">Enoyl reductase (ER) domain-containing protein</fullName>
    </recommendedName>
</protein>
<organism evidence="2 3">
    <name type="scientific">Hericium alpestre</name>
    <dbReference type="NCBI Taxonomy" id="135208"/>
    <lineage>
        <taxon>Eukaryota</taxon>
        <taxon>Fungi</taxon>
        <taxon>Dikarya</taxon>
        <taxon>Basidiomycota</taxon>
        <taxon>Agaricomycotina</taxon>
        <taxon>Agaricomycetes</taxon>
        <taxon>Russulales</taxon>
        <taxon>Hericiaceae</taxon>
        <taxon>Hericium</taxon>
    </lineage>
</organism>
<dbReference type="Gene3D" id="3.40.50.720">
    <property type="entry name" value="NAD(P)-binding Rossmann-like Domain"/>
    <property type="match status" value="1"/>
</dbReference>
<dbReference type="InterPro" id="IPR047122">
    <property type="entry name" value="Trans-enoyl_RdTase-like"/>
</dbReference>
<accession>A0A4Y9ZW94</accession>
<dbReference type="PANTHER" id="PTHR45348">
    <property type="entry name" value="HYPOTHETICAL OXIDOREDUCTASE (EUROFUNG)"/>
    <property type="match status" value="1"/>
</dbReference>
<dbReference type="Pfam" id="PF08240">
    <property type="entry name" value="ADH_N"/>
    <property type="match status" value="1"/>
</dbReference>
<dbReference type="SUPFAM" id="SSF51735">
    <property type="entry name" value="NAD(P)-binding Rossmann-fold domains"/>
    <property type="match status" value="1"/>
</dbReference>
<proteinExistence type="predicted"/>
<dbReference type="SMART" id="SM00829">
    <property type="entry name" value="PKS_ER"/>
    <property type="match status" value="1"/>
</dbReference>
<evidence type="ECO:0000259" key="1">
    <source>
        <dbReference type="SMART" id="SM00829"/>
    </source>
</evidence>